<evidence type="ECO:0000256" key="2">
    <source>
        <dbReference type="ARBA" id="ARBA00022670"/>
    </source>
</evidence>
<comment type="caution">
    <text evidence="5">The sequence shown here is derived from an EMBL/GenBank/DDBJ whole genome shotgun (WGS) entry which is preliminary data.</text>
</comment>
<evidence type="ECO:0000256" key="1">
    <source>
        <dbReference type="ARBA" id="ARBA00008683"/>
    </source>
</evidence>
<name>A0A396HV43_MEDTR</name>
<dbReference type="PANTHER" id="PTHR33209:SF1">
    <property type="entry name" value="PEPTIDASE S49 DOMAIN-CONTAINING PROTEIN"/>
    <property type="match status" value="1"/>
</dbReference>
<dbReference type="EMBL" id="PSQE01000005">
    <property type="protein sequence ID" value="RHN54567.1"/>
    <property type="molecule type" value="Genomic_DNA"/>
</dbReference>
<dbReference type="Proteomes" id="UP000265566">
    <property type="component" value="Chromosome 5"/>
</dbReference>
<keyword evidence="2" id="KW-0645">Protease</keyword>
<dbReference type="AlphaFoldDB" id="A0A396HV43"/>
<evidence type="ECO:0000313" key="5">
    <source>
        <dbReference type="EMBL" id="RHN54567.1"/>
    </source>
</evidence>
<evidence type="ECO:0000256" key="3">
    <source>
        <dbReference type="ARBA" id="ARBA00022801"/>
    </source>
</evidence>
<protein>
    <submittedName>
        <fullName evidence="5">Putative ClpP/crotonase-like domain-containing protein</fullName>
    </submittedName>
</protein>
<keyword evidence="3" id="KW-0378">Hydrolase</keyword>
<evidence type="ECO:0000256" key="4">
    <source>
        <dbReference type="ARBA" id="ARBA00022825"/>
    </source>
</evidence>
<organism evidence="5 6">
    <name type="scientific">Medicago truncatula</name>
    <name type="common">Barrel medic</name>
    <name type="synonym">Medicago tribuloides</name>
    <dbReference type="NCBI Taxonomy" id="3880"/>
    <lineage>
        <taxon>Eukaryota</taxon>
        <taxon>Viridiplantae</taxon>
        <taxon>Streptophyta</taxon>
        <taxon>Embryophyta</taxon>
        <taxon>Tracheophyta</taxon>
        <taxon>Spermatophyta</taxon>
        <taxon>Magnoliopsida</taxon>
        <taxon>eudicotyledons</taxon>
        <taxon>Gunneridae</taxon>
        <taxon>Pentapetalae</taxon>
        <taxon>rosids</taxon>
        <taxon>fabids</taxon>
        <taxon>Fabales</taxon>
        <taxon>Fabaceae</taxon>
        <taxon>Papilionoideae</taxon>
        <taxon>50 kb inversion clade</taxon>
        <taxon>NPAAA clade</taxon>
        <taxon>Hologalegina</taxon>
        <taxon>IRL clade</taxon>
        <taxon>Trifolieae</taxon>
        <taxon>Medicago</taxon>
    </lineage>
</organism>
<reference evidence="6" key="1">
    <citation type="journal article" date="2018" name="Nat. Plants">
        <title>Whole-genome landscape of Medicago truncatula symbiotic genes.</title>
        <authorList>
            <person name="Pecrix Y."/>
            <person name="Staton S.E."/>
            <person name="Sallet E."/>
            <person name="Lelandais-Briere C."/>
            <person name="Moreau S."/>
            <person name="Carrere S."/>
            <person name="Blein T."/>
            <person name="Jardinaud M.F."/>
            <person name="Latrasse D."/>
            <person name="Zouine M."/>
            <person name="Zahm M."/>
            <person name="Kreplak J."/>
            <person name="Mayjonade B."/>
            <person name="Satge C."/>
            <person name="Perez M."/>
            <person name="Cauet S."/>
            <person name="Marande W."/>
            <person name="Chantry-Darmon C."/>
            <person name="Lopez-Roques C."/>
            <person name="Bouchez O."/>
            <person name="Berard A."/>
            <person name="Debelle F."/>
            <person name="Munos S."/>
            <person name="Bendahmane A."/>
            <person name="Berges H."/>
            <person name="Niebel A."/>
            <person name="Buitink J."/>
            <person name="Frugier F."/>
            <person name="Benhamed M."/>
            <person name="Crespi M."/>
            <person name="Gouzy J."/>
            <person name="Gamas P."/>
        </authorList>
    </citation>
    <scope>NUCLEOTIDE SEQUENCE [LARGE SCALE GENOMIC DNA]</scope>
    <source>
        <strain evidence="6">cv. Jemalong A17</strain>
    </source>
</reference>
<dbReference type="GO" id="GO:0006508">
    <property type="term" value="P:proteolysis"/>
    <property type="evidence" value="ECO:0007669"/>
    <property type="project" value="UniProtKB-KW"/>
</dbReference>
<keyword evidence="4" id="KW-0720">Serine protease</keyword>
<dbReference type="SUPFAM" id="SSF52096">
    <property type="entry name" value="ClpP/crotonase"/>
    <property type="match status" value="2"/>
</dbReference>
<dbReference type="Gramene" id="rna29631">
    <property type="protein sequence ID" value="RHN54567.1"/>
    <property type="gene ID" value="gene29631"/>
</dbReference>
<dbReference type="Gene3D" id="3.90.226.10">
    <property type="entry name" value="2-enoyl-CoA Hydratase, Chain A, domain 1"/>
    <property type="match status" value="2"/>
</dbReference>
<proteinExistence type="inferred from homology"/>
<dbReference type="InterPro" id="IPR029045">
    <property type="entry name" value="ClpP/crotonase-like_dom_sf"/>
</dbReference>
<dbReference type="GO" id="GO:0008236">
    <property type="term" value="F:serine-type peptidase activity"/>
    <property type="evidence" value="ECO:0007669"/>
    <property type="project" value="UniProtKB-KW"/>
</dbReference>
<accession>A0A396HV43</accession>
<comment type="similarity">
    <text evidence="1">Belongs to the peptidase S49 family.</text>
</comment>
<gene>
    <name evidence="5" type="ORF">MtrunA17_Chr5g0408331</name>
</gene>
<sequence>MLSWTHSQTLYRTTSRPFFTSFQSHFSSSSSNTEDYPTGDFNFEPLIGYNKFLVRLNMKFALPSKRVKDGAYDPCISAVYLHIDHLSWGWAKLDEIQRQILNFRKSGKMVVAYVPSIQPTEYYLACACDEIFAPCDESFSPPHPQFGLFFGLTSHLIALFLKDSYLRGKRREEVENFINEGVYQVDKLKNEGFISSLVHDDHEVINLLKKRLGGVKSLPMISFEKYSKVRKWTVGISEAKEQIAIIRVSGTMGTDIVTSKFIEKIGMVKASKEIKAVIIRIDSTGGDVRDSQLMWKEIRSLPAEKPVVASMSFNV</sequence>
<dbReference type="PANTHER" id="PTHR33209">
    <property type="entry name" value="PROTEASE 4"/>
    <property type="match status" value="1"/>
</dbReference>
<evidence type="ECO:0000313" key="6">
    <source>
        <dbReference type="Proteomes" id="UP000265566"/>
    </source>
</evidence>